<organism evidence="20 21">
    <name type="scientific">Novosphingobium sediminis</name>
    <dbReference type="NCBI Taxonomy" id="707214"/>
    <lineage>
        <taxon>Bacteria</taxon>
        <taxon>Pseudomonadati</taxon>
        <taxon>Pseudomonadota</taxon>
        <taxon>Alphaproteobacteria</taxon>
        <taxon>Sphingomonadales</taxon>
        <taxon>Sphingomonadaceae</taxon>
        <taxon>Novosphingobium</taxon>
    </lineage>
</organism>
<dbReference type="InterPro" id="IPR002429">
    <property type="entry name" value="CcO_II-like_C"/>
</dbReference>
<evidence type="ECO:0000313" key="20">
    <source>
        <dbReference type="EMBL" id="GEN99381.1"/>
    </source>
</evidence>
<dbReference type="GO" id="GO:0005886">
    <property type="term" value="C:plasma membrane"/>
    <property type="evidence" value="ECO:0007669"/>
    <property type="project" value="UniProtKB-SubCell"/>
</dbReference>
<dbReference type="InterPro" id="IPR034210">
    <property type="entry name" value="CcO_II_C"/>
</dbReference>
<dbReference type="PROSITE" id="PS00078">
    <property type="entry name" value="COX2"/>
    <property type="match status" value="1"/>
</dbReference>
<dbReference type="GO" id="GO:0005507">
    <property type="term" value="F:copper ion binding"/>
    <property type="evidence" value="ECO:0007669"/>
    <property type="project" value="InterPro"/>
</dbReference>
<keyword evidence="5 14" id="KW-0812">Transmembrane</keyword>
<keyword evidence="10 15" id="KW-0186">Copper</keyword>
<dbReference type="NCBIfam" id="TIGR02866">
    <property type="entry name" value="CoxB"/>
    <property type="match status" value="1"/>
</dbReference>
<comment type="catalytic activity">
    <reaction evidence="13 15">
        <text>4 Fe(II)-[cytochrome c] + O2 + 8 H(+)(in) = 4 Fe(III)-[cytochrome c] + 2 H2O + 4 H(+)(out)</text>
        <dbReference type="Rhea" id="RHEA:11436"/>
        <dbReference type="Rhea" id="RHEA-COMP:10350"/>
        <dbReference type="Rhea" id="RHEA-COMP:14399"/>
        <dbReference type="ChEBI" id="CHEBI:15377"/>
        <dbReference type="ChEBI" id="CHEBI:15378"/>
        <dbReference type="ChEBI" id="CHEBI:15379"/>
        <dbReference type="ChEBI" id="CHEBI:29033"/>
        <dbReference type="ChEBI" id="CHEBI:29034"/>
        <dbReference type="EC" id="7.1.1.9"/>
    </reaction>
</comment>
<keyword evidence="8 14" id="KW-0249">Electron transport</keyword>
<evidence type="ECO:0000256" key="6">
    <source>
        <dbReference type="ARBA" id="ARBA00022723"/>
    </source>
</evidence>
<accession>A0A512AI73</accession>
<feature type="domain" description="Cytochrome oxidase subunit II transmembrane region profile" evidence="19">
    <location>
        <begin position="71"/>
        <end position="167"/>
    </location>
</feature>
<evidence type="ECO:0000256" key="10">
    <source>
        <dbReference type="ARBA" id="ARBA00023008"/>
    </source>
</evidence>
<dbReference type="InterPro" id="IPR045187">
    <property type="entry name" value="CcO_II"/>
</dbReference>
<keyword evidence="7" id="KW-1278">Translocase</keyword>
<evidence type="ECO:0000256" key="15">
    <source>
        <dbReference type="RuleBase" id="RU004024"/>
    </source>
</evidence>
<evidence type="ECO:0000259" key="19">
    <source>
        <dbReference type="PROSITE" id="PS50999"/>
    </source>
</evidence>
<dbReference type="Pfam" id="PF02790">
    <property type="entry name" value="COX2_TM"/>
    <property type="match status" value="1"/>
</dbReference>
<evidence type="ECO:0000256" key="14">
    <source>
        <dbReference type="RuleBase" id="RU000456"/>
    </source>
</evidence>
<keyword evidence="21" id="KW-1185">Reference proteome</keyword>
<dbReference type="Pfam" id="PF00116">
    <property type="entry name" value="COX2"/>
    <property type="match status" value="1"/>
</dbReference>
<dbReference type="GO" id="GO:0042773">
    <property type="term" value="P:ATP synthesis coupled electron transport"/>
    <property type="evidence" value="ECO:0007669"/>
    <property type="project" value="TreeGrafter"/>
</dbReference>
<evidence type="ECO:0000256" key="13">
    <source>
        <dbReference type="ARBA" id="ARBA00047816"/>
    </source>
</evidence>
<dbReference type="SUPFAM" id="SSF81464">
    <property type="entry name" value="Cytochrome c oxidase subunit II-like, transmembrane region"/>
    <property type="match status" value="1"/>
</dbReference>
<comment type="cofactor">
    <cofactor evidence="15">
        <name>Cu cation</name>
        <dbReference type="ChEBI" id="CHEBI:23378"/>
    </cofactor>
    <text evidence="15">Binds a copper A center.</text>
</comment>
<keyword evidence="9 16" id="KW-1133">Transmembrane helix</keyword>
<evidence type="ECO:0000313" key="21">
    <source>
        <dbReference type="Proteomes" id="UP000321464"/>
    </source>
</evidence>
<keyword evidence="17" id="KW-0732">Signal</keyword>
<dbReference type="PANTHER" id="PTHR22888">
    <property type="entry name" value="CYTOCHROME C OXIDASE, SUBUNIT II"/>
    <property type="match status" value="1"/>
</dbReference>
<evidence type="ECO:0000256" key="9">
    <source>
        <dbReference type="ARBA" id="ARBA00022989"/>
    </source>
</evidence>
<feature type="transmembrane region" description="Helical" evidence="16">
    <location>
        <begin position="96"/>
        <end position="118"/>
    </location>
</feature>
<dbReference type="InterPro" id="IPR036257">
    <property type="entry name" value="Cyt_c_oxidase_su2_TM_sf"/>
</dbReference>
<protein>
    <recommendedName>
        <fullName evidence="15">Cytochrome c oxidase subunit 2</fullName>
        <ecNumber evidence="15">7.1.1.9</ecNumber>
    </recommendedName>
</protein>
<comment type="caution">
    <text evidence="20">The sequence shown here is derived from an EMBL/GenBank/DDBJ whole genome shotgun (WGS) entry which is preliminary data.</text>
</comment>
<evidence type="ECO:0000256" key="12">
    <source>
        <dbReference type="ARBA" id="ARBA00024688"/>
    </source>
</evidence>
<evidence type="ECO:0000256" key="17">
    <source>
        <dbReference type="SAM" id="SignalP"/>
    </source>
</evidence>
<name>A0A512AI73_9SPHN</name>
<evidence type="ECO:0000256" key="4">
    <source>
        <dbReference type="ARBA" id="ARBA00022660"/>
    </source>
</evidence>
<comment type="function">
    <text evidence="12 15">Subunits I and II form the functional core of the enzyme complex. Electrons originating in cytochrome c are transferred via heme a and Cu(A) to the binuclear center formed by heme a3 and Cu(B).</text>
</comment>
<keyword evidence="11 16" id="KW-0472">Membrane</keyword>
<dbReference type="Gene3D" id="1.10.287.90">
    <property type="match status" value="1"/>
</dbReference>
<dbReference type="InterPro" id="IPR008972">
    <property type="entry name" value="Cupredoxin"/>
</dbReference>
<feature type="signal peptide" evidence="17">
    <location>
        <begin position="1"/>
        <end position="15"/>
    </location>
</feature>
<sequence length="327" mass="34309">MSLAAALAFAPQAMAAAAAPAPAAAAAPAPEAPVAATPAPAGSAAPADAAAAAPVDKGSYSPMKPVDGKGQPVAKGWTFQDQYSPNGQEALRMHDYILMPVITVITLFVLLLLLLVMVRFRRSANPVASKTSHNTTIEIIWTVVPVLILVFVAVPSIRLLAHQYAPAPKGALTVKATGYQWYWGYTYPDNGGFEVISNILPDAEAIKRGEQPQLAADNRMVVPAGEPIRLQTTGSDVIHAFAVPSLWFKLDAVPGRINEKVLFIKEPGVYYGQCSELCGARHGYMPIVVEALPRAKFEEWVKAQGGTVGAPATATAAAAPAKPTPAA</sequence>
<evidence type="ECO:0000256" key="5">
    <source>
        <dbReference type="ARBA" id="ARBA00022692"/>
    </source>
</evidence>
<evidence type="ECO:0000256" key="8">
    <source>
        <dbReference type="ARBA" id="ARBA00022982"/>
    </source>
</evidence>
<dbReference type="InterPro" id="IPR011759">
    <property type="entry name" value="Cyt_c_oxidase_su2_TM_dom"/>
</dbReference>
<evidence type="ECO:0000256" key="11">
    <source>
        <dbReference type="ARBA" id="ARBA00023136"/>
    </source>
</evidence>
<dbReference type="InterPro" id="IPR001505">
    <property type="entry name" value="Copper_CuA"/>
</dbReference>
<keyword evidence="3 14" id="KW-0813">Transport</keyword>
<dbReference type="SUPFAM" id="SSF49503">
    <property type="entry name" value="Cupredoxins"/>
    <property type="match status" value="1"/>
</dbReference>
<evidence type="ECO:0000256" key="1">
    <source>
        <dbReference type="ARBA" id="ARBA00004141"/>
    </source>
</evidence>
<dbReference type="GO" id="GO:0016491">
    <property type="term" value="F:oxidoreductase activity"/>
    <property type="evidence" value="ECO:0007669"/>
    <property type="project" value="InterPro"/>
</dbReference>
<dbReference type="PRINTS" id="PR01166">
    <property type="entry name" value="CYCOXIDASEII"/>
</dbReference>
<evidence type="ECO:0000256" key="16">
    <source>
        <dbReference type="SAM" id="Phobius"/>
    </source>
</evidence>
<reference evidence="20 21" key="1">
    <citation type="submission" date="2019-07" db="EMBL/GenBank/DDBJ databases">
        <title>Whole genome shotgun sequence of Novosphingobium sediminis NBRC 106119.</title>
        <authorList>
            <person name="Hosoyama A."/>
            <person name="Uohara A."/>
            <person name="Ohji S."/>
            <person name="Ichikawa N."/>
        </authorList>
    </citation>
    <scope>NUCLEOTIDE SEQUENCE [LARGE SCALE GENOMIC DNA]</scope>
    <source>
        <strain evidence="20 21">NBRC 106119</strain>
    </source>
</reference>
<dbReference type="PROSITE" id="PS50999">
    <property type="entry name" value="COX2_TM"/>
    <property type="match status" value="1"/>
</dbReference>
<dbReference type="Proteomes" id="UP000321464">
    <property type="component" value="Unassembled WGS sequence"/>
</dbReference>
<keyword evidence="4 14" id="KW-0679">Respiratory chain</keyword>
<keyword evidence="6 15" id="KW-0479">Metal-binding</keyword>
<evidence type="ECO:0000256" key="3">
    <source>
        <dbReference type="ARBA" id="ARBA00022448"/>
    </source>
</evidence>
<evidence type="ECO:0000256" key="2">
    <source>
        <dbReference type="ARBA" id="ARBA00007866"/>
    </source>
</evidence>
<evidence type="ECO:0000256" key="7">
    <source>
        <dbReference type="ARBA" id="ARBA00022967"/>
    </source>
</evidence>
<comment type="similarity">
    <text evidence="2 14">Belongs to the cytochrome c oxidase subunit 2 family.</text>
</comment>
<dbReference type="EC" id="7.1.1.9" evidence="15"/>
<feature type="domain" description="Cytochrome oxidase subunit II copper A binding" evidence="18">
    <location>
        <begin position="169"/>
        <end position="303"/>
    </location>
</feature>
<dbReference type="GO" id="GO:0004129">
    <property type="term" value="F:cytochrome-c oxidase activity"/>
    <property type="evidence" value="ECO:0007669"/>
    <property type="project" value="UniProtKB-EC"/>
</dbReference>
<dbReference type="PANTHER" id="PTHR22888:SF9">
    <property type="entry name" value="CYTOCHROME C OXIDASE SUBUNIT 2"/>
    <property type="match status" value="1"/>
</dbReference>
<dbReference type="PROSITE" id="PS50857">
    <property type="entry name" value="COX2_CUA"/>
    <property type="match status" value="1"/>
</dbReference>
<feature type="transmembrane region" description="Helical" evidence="16">
    <location>
        <begin position="139"/>
        <end position="161"/>
    </location>
</feature>
<evidence type="ECO:0000259" key="18">
    <source>
        <dbReference type="PROSITE" id="PS50857"/>
    </source>
</evidence>
<dbReference type="Gene3D" id="2.60.40.420">
    <property type="entry name" value="Cupredoxins - blue copper proteins"/>
    <property type="match status" value="1"/>
</dbReference>
<dbReference type="InterPro" id="IPR014222">
    <property type="entry name" value="Cyt_c_oxidase_su2"/>
</dbReference>
<gene>
    <name evidence="20" type="ORF">NSE01_12140</name>
</gene>
<proteinExistence type="inferred from homology"/>
<dbReference type="CDD" id="cd13912">
    <property type="entry name" value="CcO_II_C"/>
    <property type="match status" value="1"/>
</dbReference>
<comment type="subcellular location">
    <subcellularLocation>
        <location evidence="14">Cell membrane</location>
        <topology evidence="14">Multi-pass membrane protein</topology>
    </subcellularLocation>
    <subcellularLocation>
        <location evidence="1">Membrane</location>
        <topology evidence="1">Multi-pass membrane protein</topology>
    </subcellularLocation>
</comment>
<dbReference type="AlphaFoldDB" id="A0A512AI73"/>
<feature type="chain" id="PRO_5022130711" description="Cytochrome c oxidase subunit 2" evidence="17">
    <location>
        <begin position="16"/>
        <end position="327"/>
    </location>
</feature>
<dbReference type="EMBL" id="BJYR01000008">
    <property type="protein sequence ID" value="GEN99381.1"/>
    <property type="molecule type" value="Genomic_DNA"/>
</dbReference>